<dbReference type="PANTHER" id="PTHR46722:SF1">
    <property type="entry name" value="MITOCHONDRIAL IMPORT RECEPTOR SUBUNIT TOM7 HOMOLOG"/>
    <property type="match status" value="1"/>
</dbReference>
<dbReference type="GO" id="GO:0005742">
    <property type="term" value="C:mitochondrial outer membrane translocase complex"/>
    <property type="evidence" value="ECO:0007669"/>
    <property type="project" value="TreeGrafter"/>
</dbReference>
<proteinExistence type="predicted"/>
<organism evidence="1 2">
    <name type="scientific">Pelusios castaneus</name>
    <name type="common">West African mud turtle</name>
    <dbReference type="NCBI Taxonomy" id="367368"/>
    <lineage>
        <taxon>Eukaryota</taxon>
        <taxon>Metazoa</taxon>
        <taxon>Chordata</taxon>
        <taxon>Craniata</taxon>
        <taxon>Vertebrata</taxon>
        <taxon>Euteleostomi</taxon>
        <taxon>Archelosauria</taxon>
        <taxon>Testudinata</taxon>
        <taxon>Testudines</taxon>
        <taxon>Pleurodira</taxon>
        <taxon>Pelomedusidae</taxon>
        <taxon>Pelusios</taxon>
    </lineage>
</organism>
<dbReference type="AlphaFoldDB" id="A0A8C8RNG2"/>
<keyword evidence="2" id="KW-1185">Reference proteome</keyword>
<evidence type="ECO:0000313" key="2">
    <source>
        <dbReference type="Proteomes" id="UP000694393"/>
    </source>
</evidence>
<accession>A0A8C8RNG2</accession>
<evidence type="ECO:0000313" key="1">
    <source>
        <dbReference type="Ensembl" id="ENSPCEP00000008451.1"/>
    </source>
</evidence>
<reference evidence="1" key="1">
    <citation type="submission" date="2025-08" db="UniProtKB">
        <authorList>
            <consortium name="Ensembl"/>
        </authorList>
    </citation>
    <scope>IDENTIFICATION</scope>
</reference>
<sequence length="50" mass="5835">MLKLSKESKERLQKLFKGSQFAICWGFIPHHALSGLFREPQILECLSQLF</sequence>
<evidence type="ECO:0008006" key="3">
    <source>
        <dbReference type="Google" id="ProtNLM"/>
    </source>
</evidence>
<reference evidence="1" key="2">
    <citation type="submission" date="2025-09" db="UniProtKB">
        <authorList>
            <consortium name="Ensembl"/>
        </authorList>
    </citation>
    <scope>IDENTIFICATION</scope>
</reference>
<name>A0A8C8RNG2_9SAUR</name>
<dbReference type="Proteomes" id="UP000694393">
    <property type="component" value="Unplaced"/>
</dbReference>
<dbReference type="PANTHER" id="PTHR46722">
    <property type="entry name" value="MITOCHONDRIAL IMPORT RECEPTOR SUBUNIT TOM7 HOMOLOG"/>
    <property type="match status" value="1"/>
</dbReference>
<dbReference type="GO" id="GO:1903955">
    <property type="term" value="P:positive regulation of protein targeting to mitochondrion"/>
    <property type="evidence" value="ECO:0007669"/>
    <property type="project" value="TreeGrafter"/>
</dbReference>
<dbReference type="Ensembl" id="ENSPCET00000008756.1">
    <property type="protein sequence ID" value="ENSPCEP00000008451.1"/>
    <property type="gene ID" value="ENSPCEG00000006815.1"/>
</dbReference>
<protein>
    <recommendedName>
        <fullName evidence="3">Translocase of outer membrane 7 kDa subunit homolog</fullName>
    </recommendedName>
</protein>